<name>A0A8X7RGV6_BRACI</name>
<reference evidence="2 3" key="1">
    <citation type="submission" date="2020-02" db="EMBL/GenBank/DDBJ databases">
        <authorList>
            <person name="Ma Q."/>
            <person name="Huang Y."/>
            <person name="Song X."/>
            <person name="Pei D."/>
        </authorList>
    </citation>
    <scope>NUCLEOTIDE SEQUENCE [LARGE SCALE GENOMIC DNA]</scope>
    <source>
        <strain evidence="2">Sxm20200214</strain>
        <tissue evidence="2">Leaf</tissue>
    </source>
</reference>
<protein>
    <submittedName>
        <fullName evidence="2">Uncharacterized protein</fullName>
    </submittedName>
</protein>
<feature type="region of interest" description="Disordered" evidence="1">
    <location>
        <begin position="64"/>
        <end position="90"/>
    </location>
</feature>
<accession>A0A8X7RGV6</accession>
<dbReference type="Proteomes" id="UP000886595">
    <property type="component" value="Unassembled WGS sequence"/>
</dbReference>
<dbReference type="AlphaFoldDB" id="A0A8X7RGV6"/>
<feature type="compositionally biased region" description="Basic and acidic residues" evidence="1">
    <location>
        <begin position="73"/>
        <end position="90"/>
    </location>
</feature>
<dbReference type="EMBL" id="JAAMPC010000010">
    <property type="protein sequence ID" value="KAG2288949.1"/>
    <property type="molecule type" value="Genomic_DNA"/>
</dbReference>
<gene>
    <name evidence="2" type="ORF">Bca52824_048553</name>
</gene>
<proteinExistence type="predicted"/>
<comment type="caution">
    <text evidence="2">The sequence shown here is derived from an EMBL/GenBank/DDBJ whole genome shotgun (WGS) entry which is preliminary data.</text>
</comment>
<evidence type="ECO:0000313" key="2">
    <source>
        <dbReference type="EMBL" id="KAG2288949.1"/>
    </source>
</evidence>
<keyword evidence="3" id="KW-1185">Reference proteome</keyword>
<evidence type="ECO:0000313" key="3">
    <source>
        <dbReference type="Proteomes" id="UP000886595"/>
    </source>
</evidence>
<evidence type="ECO:0000256" key="1">
    <source>
        <dbReference type="SAM" id="MobiDB-lite"/>
    </source>
</evidence>
<organism evidence="2 3">
    <name type="scientific">Brassica carinata</name>
    <name type="common">Ethiopian mustard</name>
    <name type="synonym">Abyssinian cabbage</name>
    <dbReference type="NCBI Taxonomy" id="52824"/>
    <lineage>
        <taxon>Eukaryota</taxon>
        <taxon>Viridiplantae</taxon>
        <taxon>Streptophyta</taxon>
        <taxon>Embryophyta</taxon>
        <taxon>Tracheophyta</taxon>
        <taxon>Spermatophyta</taxon>
        <taxon>Magnoliopsida</taxon>
        <taxon>eudicotyledons</taxon>
        <taxon>Gunneridae</taxon>
        <taxon>Pentapetalae</taxon>
        <taxon>rosids</taxon>
        <taxon>malvids</taxon>
        <taxon>Brassicales</taxon>
        <taxon>Brassicaceae</taxon>
        <taxon>Brassiceae</taxon>
        <taxon>Brassica</taxon>
    </lineage>
</organism>
<sequence length="90" mass="10132">MEFKKLPIFICKDKSSSFSALTAKHLWKKFKEVAKFEEEKEESKDASQAAGLLEKLTVEEKKEKPVEKVASAEAEKAVEEKKTKDSVPSA</sequence>